<dbReference type="OrthoDB" id="1465441at2"/>
<dbReference type="EMBL" id="PYFT01000001">
    <property type="protein sequence ID" value="PSR55031.1"/>
    <property type="molecule type" value="Genomic_DNA"/>
</dbReference>
<feature type="signal peptide" evidence="2">
    <location>
        <begin position="1"/>
        <end position="21"/>
    </location>
</feature>
<feature type="region of interest" description="Disordered" evidence="1">
    <location>
        <begin position="1718"/>
        <end position="1810"/>
    </location>
</feature>
<organism evidence="3 4">
    <name type="scientific">Adhaeribacter arboris</name>
    <dbReference type="NCBI Taxonomy" id="2072846"/>
    <lineage>
        <taxon>Bacteria</taxon>
        <taxon>Pseudomonadati</taxon>
        <taxon>Bacteroidota</taxon>
        <taxon>Cytophagia</taxon>
        <taxon>Cytophagales</taxon>
        <taxon>Hymenobacteraceae</taxon>
        <taxon>Adhaeribacter</taxon>
    </lineage>
</organism>
<dbReference type="RefSeq" id="WP_106931207.1">
    <property type="nucleotide sequence ID" value="NZ_PYFT01000001.1"/>
</dbReference>
<reference evidence="3 4" key="1">
    <citation type="submission" date="2018-03" db="EMBL/GenBank/DDBJ databases">
        <title>Adhaeribacter sp. HMF7605 Genome sequencing and assembly.</title>
        <authorList>
            <person name="Kang H."/>
            <person name="Kang J."/>
            <person name="Cha I."/>
            <person name="Kim H."/>
            <person name="Joh K."/>
        </authorList>
    </citation>
    <scope>NUCLEOTIDE SEQUENCE [LARGE SCALE GENOMIC DNA]</scope>
    <source>
        <strain evidence="3 4">HMF7605</strain>
    </source>
</reference>
<feature type="chain" id="PRO_5015414318" evidence="2">
    <location>
        <begin position="22"/>
        <end position="1810"/>
    </location>
</feature>
<keyword evidence="2" id="KW-0732">Signal</keyword>
<keyword evidence="4" id="KW-1185">Reference proteome</keyword>
<evidence type="ECO:0000256" key="2">
    <source>
        <dbReference type="SAM" id="SignalP"/>
    </source>
</evidence>
<proteinExistence type="predicted"/>
<feature type="compositionally biased region" description="Basic and acidic residues" evidence="1">
    <location>
        <begin position="1759"/>
        <end position="1781"/>
    </location>
</feature>
<feature type="region of interest" description="Disordered" evidence="1">
    <location>
        <begin position="1269"/>
        <end position="1294"/>
    </location>
</feature>
<protein>
    <submittedName>
        <fullName evidence="3">Uncharacterized protein</fullName>
    </submittedName>
</protein>
<name>A0A2T2YHQ0_9BACT</name>
<accession>A0A2T2YHQ0</accession>
<evidence type="ECO:0000313" key="4">
    <source>
        <dbReference type="Proteomes" id="UP000240357"/>
    </source>
</evidence>
<feature type="region of interest" description="Disordered" evidence="1">
    <location>
        <begin position="749"/>
        <end position="770"/>
    </location>
</feature>
<comment type="caution">
    <text evidence="3">The sequence shown here is derived from an EMBL/GenBank/DDBJ whole genome shotgun (WGS) entry which is preliminary data.</text>
</comment>
<sequence length="1810" mass="198282">MKHFLLFLNFLMLAASGSVLAQTQTAKSFQDPAQFIPQVKALMAPTRNENAIKVATQLEQVWSANALTSTQQAKVMDIAQKMQLKKMKARPYFENFFGALVSGINVQKLSGSKLDEFLNVTGESLDKDDVKGFENFLVTSYSFLNNKLIYKSGYNKLQAQTGSFSFEYRPGAQVSQKEIQAALPDIMPVTAAPVVANDLPPIPETPTSIPASTSAEDDFWSKASKPVKKAPAKKATVPTKGGAKTFVKKASVAKKTEEPAKQKPAVMEPAYTVPVTGAVLVLQNADLKFSTPHDSLLLKEVSGAILLTRQTLVGSKGRYEWNEGGNTATATFSGFHFDITKPGLKAEKVTLTHPTVLEKPVEGVWEYRSVKAAKGGESSYPKFISYTNNARLKSIGQGITYVGGISMAGKKIMTGALDKSLSNIIVEYEGKPRFKASAASYALSDSLISAEVASVVLYRGKDSISHPAMRLKYSKPRHLLTLISDAGSFKKSLFFDSYHQMEISAEMLTWNITKSQINFSIINAKNQVPARFDSKEYFTLDRWLAIQGTADFHPLKVAVSFAARQKTNQFYTSDLARDVQIKEPIIRGAMSTLQKQGFIDYNGGTGLVTIKPKAWHYVSSSREKKDYDYITLSSLAPSGKNATIDLNKNELLVRGVEKFYFTGDSGAVYAVPDSNQVRILQNRNILFNGKVYASYFRFVGKQFTFDYKDFLVDMAKIDTIAFATRGKVKSMKGDDKVREQYLANHSNKSSGKLYLNRPDNKSGKKKTPGYPSFNALSPSYVYFDKPEILGGVYDTTVYFAIPPFKMDSLNSSKPNTVSFKGRFHSGGIFPDFNTTLGIMPDQSLGFEYQIPKNGFEAYGGKGKFYNKLTMSFKGLQGSGELKYLTTTLQSNAFTFYQDKTLTLGTKATVAEGNMGDAYFMQADFKQYALEWLPKRDTMNISTTTEPIAMYGNKFKYQGIVIVTPKGFAGDGELQSTDAIISSPVLNFSKTRFTGKHATFEAKSKTPNKPVVRATDVKLEFDLNDLYATFSPEKAGFASTAFPFAQFKTSLSGGKYDFKKKIVTLNQPKGATADKAYFVSTNPDHGNLKFSASSGTYDIAKQTLEIGGVPYIASADAHIVPDSGQVFVNEKSDLRPFKHATVIDTVNKYHKLYQGEIDVISRTEYRGKAFFDYANADAQTFKLQFGNFAMHHMKAEEVKPEVQPRKYSASELIAAANAAENPKVPAPVVKKSLLQKIGLSKTKKASTPSTETKLALTDSLATEPTKEAIAQAAPKKSRKQVKAEKHAQKEIVTASADSSSSNLLASAEPVRVSSRKKRKAPTFDTSPYTSAVATIEESDQFFLAPNVQFKGNATMNSNKEHLDFNGFIKLGFAKEAGASEWMPYIASNVNPKEVKINIDNSKGNEEGATITGLHISSTSGKLYPTFGSKKVDEADLDVFTIDGVLSFDKANHQYKLGKAKQANAEAYEGNLMTFNDATSEARYEGKFNLIQSTKTLGLTTSGNIKAKTNQNQYHFDAFMAFDVAMPESALATMATAITDNNGGAPEAVDAGSADLHFKLAEFIGNKGVQDYIAKTASGHVPLPSISPKLVHSLVFNNVQLHWSDTTQAWYSKGKLALSNILKKDVNAQIPGYIEIKRGPESDIVTIYLEPIPSLWYYISYADNMLTIASADDKVNGIISSKSSGSLAAGEGMEKTEFVNYFRKNYLGLPPIAADEVAPGGVPADDFMEQGEAAPKKGRKGKKAAAEPADEPNTDIEAAPAEEKPAKKNTKEKEKVAPAKEESDLPAEAPEEKPKKKKKAKSTENDALPDIE</sequence>
<gene>
    <name evidence="3" type="ORF">AHMF7605_16730</name>
</gene>
<evidence type="ECO:0000256" key="1">
    <source>
        <dbReference type="SAM" id="MobiDB-lite"/>
    </source>
</evidence>
<evidence type="ECO:0000313" key="3">
    <source>
        <dbReference type="EMBL" id="PSR55031.1"/>
    </source>
</evidence>
<dbReference type="Proteomes" id="UP000240357">
    <property type="component" value="Unassembled WGS sequence"/>
</dbReference>